<name>A0ACC0WBP5_9STRA</name>
<keyword evidence="2" id="KW-1185">Reference proteome</keyword>
<accession>A0ACC0WBP5</accession>
<evidence type="ECO:0000313" key="1">
    <source>
        <dbReference type="EMBL" id="KAI9915363.1"/>
    </source>
</evidence>
<sequence>MKMRDRSRTTGKYYKSVVANVKGSVEVNLVENRCPYILKSTVQKVTDTDILDEVNKLCGTLKNENVPDVRELV</sequence>
<comment type="caution">
    <text evidence="1">The sequence shown here is derived from an EMBL/GenBank/DDBJ whole genome shotgun (WGS) entry which is preliminary data.</text>
</comment>
<dbReference type="EMBL" id="CM047582">
    <property type="protein sequence ID" value="KAI9915363.1"/>
    <property type="molecule type" value="Genomic_DNA"/>
</dbReference>
<proteinExistence type="predicted"/>
<dbReference type="Proteomes" id="UP001163321">
    <property type="component" value="Chromosome 3"/>
</dbReference>
<reference evidence="1 2" key="1">
    <citation type="journal article" date="2022" name="bioRxiv">
        <title>The genome of the oomycete Peronosclerospora sorghi, a cosmopolitan pathogen of maize and sorghum, is inflated with dispersed pseudogenes.</title>
        <authorList>
            <person name="Fletcher K."/>
            <person name="Martin F."/>
            <person name="Isakeit T."/>
            <person name="Cavanaugh K."/>
            <person name="Magill C."/>
            <person name="Michelmore R."/>
        </authorList>
    </citation>
    <scope>NUCLEOTIDE SEQUENCE [LARGE SCALE GENOMIC DNA]</scope>
    <source>
        <strain evidence="1">P6</strain>
    </source>
</reference>
<protein>
    <submittedName>
        <fullName evidence="1">Uncharacterized protein</fullName>
    </submittedName>
</protein>
<organism evidence="1 2">
    <name type="scientific">Peronosclerospora sorghi</name>
    <dbReference type="NCBI Taxonomy" id="230839"/>
    <lineage>
        <taxon>Eukaryota</taxon>
        <taxon>Sar</taxon>
        <taxon>Stramenopiles</taxon>
        <taxon>Oomycota</taxon>
        <taxon>Peronosporomycetes</taxon>
        <taxon>Peronosporales</taxon>
        <taxon>Peronosporaceae</taxon>
        <taxon>Peronosclerospora</taxon>
    </lineage>
</organism>
<evidence type="ECO:0000313" key="2">
    <source>
        <dbReference type="Proteomes" id="UP001163321"/>
    </source>
</evidence>
<gene>
    <name evidence="1" type="ORF">PsorP6_007364</name>
</gene>